<accession>A0A7S3ZF90</accession>
<dbReference type="SUPFAM" id="SSF117856">
    <property type="entry name" value="AF0104/ALDC/Ptd012-like"/>
    <property type="match status" value="1"/>
</dbReference>
<gene>
    <name evidence="3" type="ORF">LGLO00237_LOCUS33285</name>
</gene>
<feature type="region of interest" description="Disordered" evidence="1">
    <location>
        <begin position="131"/>
        <end position="201"/>
    </location>
</feature>
<reference evidence="3" key="1">
    <citation type="submission" date="2021-01" db="EMBL/GenBank/DDBJ databases">
        <authorList>
            <person name="Corre E."/>
            <person name="Pelletier E."/>
            <person name="Niang G."/>
            <person name="Scheremetjew M."/>
            <person name="Finn R."/>
            <person name="Kale V."/>
            <person name="Holt S."/>
            <person name="Cochrane G."/>
            <person name="Meng A."/>
            <person name="Brown T."/>
            <person name="Cohen L."/>
        </authorList>
    </citation>
    <scope>NUCLEOTIDE SEQUENCE</scope>
    <source>
        <strain evidence="3">CCCM811</strain>
    </source>
</reference>
<feature type="compositionally biased region" description="Basic and acidic residues" evidence="1">
    <location>
        <begin position="82"/>
        <end position="99"/>
    </location>
</feature>
<organism evidence="3">
    <name type="scientific">Lotharella globosa</name>
    <dbReference type="NCBI Taxonomy" id="91324"/>
    <lineage>
        <taxon>Eukaryota</taxon>
        <taxon>Sar</taxon>
        <taxon>Rhizaria</taxon>
        <taxon>Cercozoa</taxon>
        <taxon>Chlorarachniophyceae</taxon>
        <taxon>Lotharella</taxon>
    </lineage>
</organism>
<evidence type="ECO:0000259" key="2">
    <source>
        <dbReference type="PROSITE" id="PS51742"/>
    </source>
</evidence>
<evidence type="ECO:0000313" key="3">
    <source>
        <dbReference type="EMBL" id="CAE0681498.1"/>
    </source>
</evidence>
<feature type="compositionally biased region" description="Polar residues" evidence="1">
    <location>
        <begin position="69"/>
        <end position="81"/>
    </location>
</feature>
<dbReference type="PANTHER" id="PTHR34988">
    <property type="entry name" value="PROTEIN, PUTATIVE-RELATED"/>
    <property type="match status" value="1"/>
</dbReference>
<dbReference type="AlphaFoldDB" id="A0A7S3ZF90"/>
<feature type="compositionally biased region" description="Basic and acidic residues" evidence="1">
    <location>
        <begin position="181"/>
        <end position="193"/>
    </location>
</feature>
<protein>
    <recommendedName>
        <fullName evidence="2">PPC domain-containing protein</fullName>
    </recommendedName>
</protein>
<evidence type="ECO:0000256" key="1">
    <source>
        <dbReference type="SAM" id="MobiDB-lite"/>
    </source>
</evidence>
<name>A0A7S3ZF90_9EUKA</name>
<proteinExistence type="predicted"/>
<dbReference type="Pfam" id="PF03479">
    <property type="entry name" value="PCC"/>
    <property type="match status" value="1"/>
</dbReference>
<dbReference type="PANTHER" id="PTHR34988:SF1">
    <property type="entry name" value="DNA-BINDING PROTEIN"/>
    <property type="match status" value="1"/>
</dbReference>
<feature type="domain" description="PPC" evidence="2">
    <location>
        <begin position="205"/>
        <end position="339"/>
    </location>
</feature>
<dbReference type="Gene3D" id="3.30.1330.80">
    <property type="entry name" value="Hypothetical protein, similar to alpha- acetolactate decarboxylase, domain 2"/>
    <property type="match status" value="1"/>
</dbReference>
<dbReference type="PROSITE" id="PS51742">
    <property type="entry name" value="PPC"/>
    <property type="match status" value="1"/>
</dbReference>
<dbReference type="EMBL" id="HBIV01047875">
    <property type="protein sequence ID" value="CAE0681498.1"/>
    <property type="molecule type" value="Transcribed_RNA"/>
</dbReference>
<sequence>MKSATWKKLRPLFEKNDVVEYYSATKLAWYPAKIVSSTYAKDGTIEISVDNIVKHAQNDQLRRRREPASSPSDQNNESKQLYQDKREKYSQMDHQDMEDRDKKEMYNRMNLEDMDSNGAVAPAVAPPVLVSKTANKGNRTRSASGTGPDSSDVTPYDNNYNSFDSSAFGTNPQPEMTRVVSSEKMRSVKDTPVLRKSRSASSELETDELVARVYCLRLTPKKDLLKSINTWAAKHNVAAGFVQACVGSTATTVLRPAGSSTTRKFEGKFEIVSLSGTVSTNGSHLHLSISDSNCVTYGGHLVEGTKVRTTCELVLGKIDGAAFHRRQDPRSGYKELFITS</sequence>
<dbReference type="CDD" id="cd11378">
    <property type="entry name" value="DUF296"/>
    <property type="match status" value="1"/>
</dbReference>
<dbReference type="InterPro" id="IPR005175">
    <property type="entry name" value="PPC_dom"/>
</dbReference>
<feature type="compositionally biased region" description="Polar residues" evidence="1">
    <location>
        <begin position="132"/>
        <end position="174"/>
    </location>
</feature>
<feature type="region of interest" description="Disordered" evidence="1">
    <location>
        <begin position="57"/>
        <end position="99"/>
    </location>
</feature>